<evidence type="ECO:0000313" key="3">
    <source>
        <dbReference type="EMBL" id="CAB3831066.1"/>
    </source>
</evidence>
<accession>A0A6S7C4Q0</accession>
<proteinExistence type="predicted"/>
<evidence type="ECO:0000313" key="4">
    <source>
        <dbReference type="Proteomes" id="UP000494272"/>
    </source>
</evidence>
<protein>
    <recommendedName>
        <fullName evidence="2">DJ-1/PfpI domain-containing protein</fullName>
    </recommendedName>
</protein>
<dbReference type="InterPro" id="IPR052158">
    <property type="entry name" value="INH-QAR"/>
</dbReference>
<dbReference type="Proteomes" id="UP000494272">
    <property type="component" value="Unassembled WGS sequence"/>
</dbReference>
<sequence>MFGKRYRVAFFYCALAVASAAAALWLGWDRADISAPILSGESSPPLPDPRLPVAQRKPVIAVIAHNANTELVDFVVPYAVLKRSGAAEVWALGLESGPIRFFPALSARPDADVAAFDQRHPQGADYVIVPAVHDDADPRLLSWVRSQSQKGAVVIGICDGAWVLARAGLLDGRQAVSHWYSRGALARGFPSVQWRQDRRYVADRNVVTTTGVSASIPLSLALVEVIAGQSKARELARDLGEQGWEDTHDGSAFRLRPGHVATAAKNAVALWNHETLVARLSPGADDLRLALAADAFARTYRTAVVGATIDAAPVALASGLIYLSDSGGWGAGDPLPLQAREPGPDRTAARPVLADILELLRTRYGQDTAEFVALQLEYPGPRP</sequence>
<gene>
    <name evidence="3" type="ORF">LMG26841_00966</name>
</gene>
<dbReference type="GeneID" id="94354513"/>
<evidence type="ECO:0000256" key="1">
    <source>
        <dbReference type="SAM" id="SignalP"/>
    </source>
</evidence>
<evidence type="ECO:0000259" key="2">
    <source>
        <dbReference type="Pfam" id="PF01965"/>
    </source>
</evidence>
<dbReference type="Pfam" id="PF01965">
    <property type="entry name" value="DJ-1_PfpI"/>
    <property type="match status" value="1"/>
</dbReference>
<dbReference type="Gene3D" id="3.40.50.880">
    <property type="match status" value="1"/>
</dbReference>
<dbReference type="PANTHER" id="PTHR43130:SF2">
    <property type="entry name" value="DJ-1_PFPI DOMAIN-CONTAINING PROTEIN"/>
    <property type="match status" value="1"/>
</dbReference>
<reference evidence="3 4" key="1">
    <citation type="submission" date="2020-04" db="EMBL/GenBank/DDBJ databases">
        <authorList>
            <person name="De Canck E."/>
        </authorList>
    </citation>
    <scope>NUCLEOTIDE SEQUENCE [LARGE SCALE GENOMIC DNA]</scope>
    <source>
        <strain evidence="3 4">LMG 26841</strain>
    </source>
</reference>
<dbReference type="GO" id="GO:0006355">
    <property type="term" value="P:regulation of DNA-templated transcription"/>
    <property type="evidence" value="ECO:0007669"/>
    <property type="project" value="TreeGrafter"/>
</dbReference>
<organism evidence="3 4">
    <name type="scientific">Achromobacter dolens</name>
    <dbReference type="NCBI Taxonomy" id="1287738"/>
    <lineage>
        <taxon>Bacteria</taxon>
        <taxon>Pseudomonadati</taxon>
        <taxon>Pseudomonadota</taxon>
        <taxon>Betaproteobacteria</taxon>
        <taxon>Burkholderiales</taxon>
        <taxon>Alcaligenaceae</taxon>
        <taxon>Achromobacter</taxon>
    </lineage>
</organism>
<dbReference type="RefSeq" id="WP_175166849.1">
    <property type="nucleotide sequence ID" value="NZ_CADIKW010000001.1"/>
</dbReference>
<feature type="signal peptide" evidence="1">
    <location>
        <begin position="1"/>
        <end position="23"/>
    </location>
</feature>
<dbReference type="PANTHER" id="PTHR43130">
    <property type="entry name" value="ARAC-FAMILY TRANSCRIPTIONAL REGULATOR"/>
    <property type="match status" value="1"/>
</dbReference>
<dbReference type="SUPFAM" id="SSF52317">
    <property type="entry name" value="Class I glutamine amidotransferase-like"/>
    <property type="match status" value="1"/>
</dbReference>
<dbReference type="InterPro" id="IPR002818">
    <property type="entry name" value="DJ-1/PfpI"/>
</dbReference>
<feature type="domain" description="DJ-1/PfpI" evidence="2">
    <location>
        <begin position="62"/>
        <end position="224"/>
    </location>
</feature>
<keyword evidence="1" id="KW-0732">Signal</keyword>
<keyword evidence="4" id="KW-1185">Reference proteome</keyword>
<dbReference type="InterPro" id="IPR029062">
    <property type="entry name" value="Class_I_gatase-like"/>
</dbReference>
<dbReference type="EMBL" id="CADIKW010000001">
    <property type="protein sequence ID" value="CAB3831066.1"/>
    <property type="molecule type" value="Genomic_DNA"/>
</dbReference>
<dbReference type="AlphaFoldDB" id="A0A6S7C4Q0"/>
<name>A0A6S7C4Q0_9BURK</name>
<feature type="chain" id="PRO_5028834184" description="DJ-1/PfpI domain-containing protein" evidence="1">
    <location>
        <begin position="24"/>
        <end position="383"/>
    </location>
</feature>